<name>A0A286U8D1_9AGAM</name>
<feature type="compositionally biased region" description="Low complexity" evidence="1">
    <location>
        <begin position="58"/>
        <end position="69"/>
    </location>
</feature>
<accession>A0A286U8D1</accession>
<reference evidence="2 3" key="1">
    <citation type="journal article" date="2017" name="Mol. Ecol.">
        <title>Comparative and population genomic landscape of Phellinus noxius: A hypervariable fungus causing root rot in trees.</title>
        <authorList>
            <person name="Chung C.L."/>
            <person name="Lee T.J."/>
            <person name="Akiba M."/>
            <person name="Lee H.H."/>
            <person name="Kuo T.H."/>
            <person name="Liu D."/>
            <person name="Ke H.M."/>
            <person name="Yokoi T."/>
            <person name="Roa M.B."/>
            <person name="Lu M.J."/>
            <person name="Chang Y.Y."/>
            <person name="Ann P.J."/>
            <person name="Tsai J.N."/>
            <person name="Chen C.Y."/>
            <person name="Tzean S.S."/>
            <person name="Ota Y."/>
            <person name="Hattori T."/>
            <person name="Sahashi N."/>
            <person name="Liou R.F."/>
            <person name="Kikuchi T."/>
            <person name="Tsai I.J."/>
        </authorList>
    </citation>
    <scope>NUCLEOTIDE SEQUENCE [LARGE SCALE GENOMIC DNA]</scope>
    <source>
        <strain evidence="2 3">FFPRI411160</strain>
    </source>
</reference>
<dbReference type="InParanoid" id="A0A286U8D1"/>
<evidence type="ECO:0000313" key="3">
    <source>
        <dbReference type="Proteomes" id="UP000217199"/>
    </source>
</evidence>
<dbReference type="Proteomes" id="UP000217199">
    <property type="component" value="Unassembled WGS sequence"/>
</dbReference>
<keyword evidence="3" id="KW-1185">Reference proteome</keyword>
<dbReference type="EMBL" id="NBII01000009">
    <property type="protein sequence ID" value="PAV15867.1"/>
    <property type="molecule type" value="Genomic_DNA"/>
</dbReference>
<comment type="caution">
    <text evidence="2">The sequence shown here is derived from an EMBL/GenBank/DDBJ whole genome shotgun (WGS) entry which is preliminary data.</text>
</comment>
<protein>
    <submittedName>
        <fullName evidence="2">Uncharacterized protein</fullName>
    </submittedName>
</protein>
<gene>
    <name evidence="2" type="ORF">PNOK_0872500</name>
</gene>
<dbReference type="AlphaFoldDB" id="A0A286U8D1"/>
<evidence type="ECO:0000313" key="2">
    <source>
        <dbReference type="EMBL" id="PAV15867.1"/>
    </source>
</evidence>
<organism evidence="2 3">
    <name type="scientific">Pyrrhoderma noxium</name>
    <dbReference type="NCBI Taxonomy" id="2282107"/>
    <lineage>
        <taxon>Eukaryota</taxon>
        <taxon>Fungi</taxon>
        <taxon>Dikarya</taxon>
        <taxon>Basidiomycota</taxon>
        <taxon>Agaricomycotina</taxon>
        <taxon>Agaricomycetes</taxon>
        <taxon>Hymenochaetales</taxon>
        <taxon>Hymenochaetaceae</taxon>
        <taxon>Pyrrhoderma</taxon>
    </lineage>
</organism>
<sequence>MIPVRYVVRDMFEGVEPSIRTVPILAIFSDADQHNFQKRRSDFVAHNNFVVDCCSSHLSPSTLSQSPPSFEKTKQLLR</sequence>
<evidence type="ECO:0000256" key="1">
    <source>
        <dbReference type="SAM" id="MobiDB-lite"/>
    </source>
</evidence>
<feature type="region of interest" description="Disordered" evidence="1">
    <location>
        <begin position="58"/>
        <end position="78"/>
    </location>
</feature>
<proteinExistence type="predicted"/>